<dbReference type="InterPro" id="IPR015943">
    <property type="entry name" value="WD40/YVTN_repeat-like_dom_sf"/>
</dbReference>
<evidence type="ECO:0000256" key="2">
    <source>
        <dbReference type="ARBA" id="ARBA00004414"/>
    </source>
</evidence>
<dbReference type="PANTHER" id="PTHR13083:SF3">
    <property type="entry name" value="WD REPEAT-CONTAINING PROTEIN 91"/>
    <property type="match status" value="1"/>
</dbReference>
<evidence type="ECO:0000259" key="7">
    <source>
        <dbReference type="Pfam" id="PF23138"/>
    </source>
</evidence>
<dbReference type="GO" id="GO:0051898">
    <property type="term" value="P:negative regulation of phosphatidylinositol 3-kinase/protein kinase B signal transduction"/>
    <property type="evidence" value="ECO:0007669"/>
    <property type="project" value="InterPro"/>
</dbReference>
<dbReference type="InterPro" id="IPR039724">
    <property type="entry name" value="WDR91"/>
</dbReference>
<dbReference type="InterPro" id="IPR001680">
    <property type="entry name" value="WD40_rpt"/>
</dbReference>
<keyword evidence="5" id="KW-0853">WD repeat</keyword>
<dbReference type="GeneID" id="93620482"/>
<dbReference type="InterPro" id="IPR036322">
    <property type="entry name" value="WD40_repeat_dom_sf"/>
</dbReference>
<dbReference type="Proteomes" id="UP000009138">
    <property type="component" value="Unassembled WGS sequence"/>
</dbReference>
<dbReference type="InterPro" id="IPR056327">
    <property type="entry name" value="ARMC9_CTLH-like_dom"/>
</dbReference>
<feature type="repeat" description="WD" evidence="5">
    <location>
        <begin position="195"/>
        <end position="227"/>
    </location>
</feature>
<evidence type="ECO:0000256" key="4">
    <source>
        <dbReference type="ARBA" id="ARBA00022753"/>
    </source>
</evidence>
<dbReference type="VEuPathDB" id="FungiDB:RO3G_13517"/>
<keyword evidence="9" id="KW-1185">Reference proteome</keyword>
<dbReference type="GO" id="GO:0045022">
    <property type="term" value="P:early endosome to late endosome transport"/>
    <property type="evidence" value="ECO:0007669"/>
    <property type="project" value="InterPro"/>
</dbReference>
<dbReference type="Gene3D" id="2.130.10.10">
    <property type="entry name" value="YVTN repeat-like/Quinoprotein amine dehydrogenase"/>
    <property type="match status" value="1"/>
</dbReference>
<keyword evidence="6" id="KW-0175">Coiled coil</keyword>
<dbReference type="InParanoid" id="I1CK26"/>
<gene>
    <name evidence="8" type="ORF">RO3G_13517</name>
</gene>
<dbReference type="PROSITE" id="PS50294">
    <property type="entry name" value="WD_REPEATS_REGION"/>
    <property type="match status" value="1"/>
</dbReference>
<dbReference type="EMBL" id="CH476743">
    <property type="protein sequence ID" value="EIE88806.1"/>
    <property type="molecule type" value="Genomic_DNA"/>
</dbReference>
<evidence type="ECO:0000256" key="5">
    <source>
        <dbReference type="PROSITE-ProRule" id="PRU00221"/>
    </source>
</evidence>
<evidence type="ECO:0000256" key="6">
    <source>
        <dbReference type="SAM" id="Coils"/>
    </source>
</evidence>
<dbReference type="SUPFAM" id="SSF50978">
    <property type="entry name" value="WD40 repeat-like"/>
    <property type="match status" value="1"/>
</dbReference>
<dbReference type="GO" id="GO:0031902">
    <property type="term" value="C:late endosome membrane"/>
    <property type="evidence" value="ECO:0007669"/>
    <property type="project" value="UniProtKB-SubCell"/>
</dbReference>
<protein>
    <recommendedName>
        <fullName evidence="7">ARMC9 CTLH-like domain-containing protein</fullName>
    </recommendedName>
</protein>
<dbReference type="PANTHER" id="PTHR13083">
    <property type="entry name" value="WD REPEAT-CONTAINING PROTEIN 91"/>
    <property type="match status" value="1"/>
</dbReference>
<dbReference type="SMART" id="SM00320">
    <property type="entry name" value="WD40"/>
    <property type="match status" value="1"/>
</dbReference>
<dbReference type="Pfam" id="PF00400">
    <property type="entry name" value="WD40"/>
    <property type="match status" value="1"/>
</dbReference>
<dbReference type="RefSeq" id="XP_067524202.1">
    <property type="nucleotide sequence ID" value="XM_067668101.1"/>
</dbReference>
<dbReference type="OMA" id="ACVNINT"/>
<dbReference type="SUPFAM" id="SSF50993">
    <property type="entry name" value="Peptidase/esterase 'gauge' domain"/>
    <property type="match status" value="1"/>
</dbReference>
<dbReference type="STRING" id="246409.I1CK26"/>
<evidence type="ECO:0000256" key="1">
    <source>
        <dbReference type="ARBA" id="ARBA00004220"/>
    </source>
</evidence>
<proteinExistence type="inferred from homology"/>
<accession>I1CK26</accession>
<dbReference type="AlphaFoldDB" id="I1CK26"/>
<dbReference type="GO" id="GO:0141039">
    <property type="term" value="F:phosphatidylinositol 3-kinase inhibitor activity"/>
    <property type="evidence" value="ECO:0007669"/>
    <property type="project" value="InterPro"/>
</dbReference>
<feature type="coiled-coil region" evidence="6">
    <location>
        <begin position="102"/>
        <end position="143"/>
    </location>
</feature>
<evidence type="ECO:0000256" key="3">
    <source>
        <dbReference type="ARBA" id="ARBA00006128"/>
    </source>
</evidence>
<feature type="domain" description="ARMC9 CTLH-like" evidence="7">
    <location>
        <begin position="58"/>
        <end position="96"/>
    </location>
</feature>
<comment type="subcellular location">
    <subcellularLocation>
        <location evidence="1">Early endosome membrane</location>
        <topology evidence="1">Peripheral membrane protein</topology>
    </subcellularLocation>
    <subcellularLocation>
        <location evidence="2">Late endosome membrane</location>
    </subcellularLocation>
</comment>
<evidence type="ECO:0000313" key="9">
    <source>
        <dbReference type="Proteomes" id="UP000009138"/>
    </source>
</evidence>
<sequence>MNSLAQVDELVKEYLLVEKIIEELLGYITNGDIQGLVDYYRYLDLRFFSRLDSRFQPLPYIKNPASDPTFETYFTKYWVDNYTISLHNFLATTFQNMHRLQRKSQQTEIESLKNTVETQRATLEARENDIAKLRHQMLETRKEMTDGISFIRRRAASTTTEQKVIVNHPKRSNSESTAMRVAEEEPFLIVGQEEFYEHASAITHAKFSSQGDKVASCDMDNMVKIWNCKGQPVESFKIKNSPANVLSLEWDARSDKINQISSSPVEPIFICTGSSSKVLNNSKRSGTLVAWSMKSMSACMLVVGNNAGLMQIFGK</sequence>
<name>I1CK26_RHIO9</name>
<comment type="similarity">
    <text evidence="3">Belongs to the WD repeat WDR91 family.</text>
</comment>
<keyword evidence="4" id="KW-0967">Endosome</keyword>
<reference evidence="8 9" key="1">
    <citation type="journal article" date="2009" name="PLoS Genet.">
        <title>Genomic analysis of the basal lineage fungus Rhizopus oryzae reveals a whole-genome duplication.</title>
        <authorList>
            <person name="Ma L.-J."/>
            <person name="Ibrahim A.S."/>
            <person name="Skory C."/>
            <person name="Grabherr M.G."/>
            <person name="Burger G."/>
            <person name="Butler M."/>
            <person name="Elias M."/>
            <person name="Idnurm A."/>
            <person name="Lang B.F."/>
            <person name="Sone T."/>
            <person name="Abe A."/>
            <person name="Calvo S.E."/>
            <person name="Corrochano L.M."/>
            <person name="Engels R."/>
            <person name="Fu J."/>
            <person name="Hansberg W."/>
            <person name="Kim J.-M."/>
            <person name="Kodira C.D."/>
            <person name="Koehrsen M.J."/>
            <person name="Liu B."/>
            <person name="Miranda-Saavedra D."/>
            <person name="O'Leary S."/>
            <person name="Ortiz-Castellanos L."/>
            <person name="Poulter R."/>
            <person name="Rodriguez-Romero J."/>
            <person name="Ruiz-Herrera J."/>
            <person name="Shen Y.-Q."/>
            <person name="Zeng Q."/>
            <person name="Galagan J."/>
            <person name="Birren B.W."/>
            <person name="Cuomo C.A."/>
            <person name="Wickes B.L."/>
        </authorList>
    </citation>
    <scope>NUCLEOTIDE SEQUENCE [LARGE SCALE GENOMIC DNA]</scope>
    <source>
        <strain evidence="9">RA 99-880 / ATCC MYA-4621 / FGSC 9543 / NRRL 43880</strain>
    </source>
</reference>
<dbReference type="eggNOG" id="KOG1333">
    <property type="taxonomic scope" value="Eukaryota"/>
</dbReference>
<dbReference type="OrthoDB" id="193023at2759"/>
<dbReference type="Pfam" id="PF23138">
    <property type="entry name" value="CTLH_Armc9"/>
    <property type="match status" value="1"/>
</dbReference>
<dbReference type="PROSITE" id="PS50082">
    <property type="entry name" value="WD_REPEATS_2"/>
    <property type="match status" value="1"/>
</dbReference>
<organism evidence="8 9">
    <name type="scientific">Rhizopus delemar (strain RA 99-880 / ATCC MYA-4621 / FGSC 9543 / NRRL 43880)</name>
    <name type="common">Mucormycosis agent</name>
    <name type="synonym">Rhizopus arrhizus var. delemar</name>
    <dbReference type="NCBI Taxonomy" id="246409"/>
    <lineage>
        <taxon>Eukaryota</taxon>
        <taxon>Fungi</taxon>
        <taxon>Fungi incertae sedis</taxon>
        <taxon>Mucoromycota</taxon>
        <taxon>Mucoromycotina</taxon>
        <taxon>Mucoromycetes</taxon>
        <taxon>Mucorales</taxon>
        <taxon>Mucorineae</taxon>
        <taxon>Rhizopodaceae</taxon>
        <taxon>Rhizopus</taxon>
    </lineage>
</organism>
<dbReference type="GO" id="GO:0031901">
    <property type="term" value="C:early endosome membrane"/>
    <property type="evidence" value="ECO:0007669"/>
    <property type="project" value="UniProtKB-SubCell"/>
</dbReference>
<evidence type="ECO:0000313" key="8">
    <source>
        <dbReference type="EMBL" id="EIE88806.1"/>
    </source>
</evidence>